<keyword evidence="2" id="KW-1185">Reference proteome</keyword>
<evidence type="ECO:0000313" key="1">
    <source>
        <dbReference type="EMBL" id="MBE1456036.1"/>
    </source>
</evidence>
<organism evidence="1 2">
    <name type="scientific">Nocardiopsis terrae</name>
    <dbReference type="NCBI Taxonomy" id="372655"/>
    <lineage>
        <taxon>Bacteria</taxon>
        <taxon>Bacillati</taxon>
        <taxon>Actinomycetota</taxon>
        <taxon>Actinomycetes</taxon>
        <taxon>Streptosporangiales</taxon>
        <taxon>Nocardiopsidaceae</taxon>
        <taxon>Nocardiopsis</taxon>
    </lineage>
</organism>
<comment type="caution">
    <text evidence="1">The sequence shown here is derived from an EMBL/GenBank/DDBJ whole genome shotgun (WGS) entry which is preliminary data.</text>
</comment>
<name>A0ABR9HAH3_9ACTN</name>
<reference evidence="1 2" key="1">
    <citation type="submission" date="2020-10" db="EMBL/GenBank/DDBJ databases">
        <title>Sequencing the genomes of 1000 actinobacteria strains.</title>
        <authorList>
            <person name="Klenk H.-P."/>
        </authorList>
    </citation>
    <scope>NUCLEOTIDE SEQUENCE [LARGE SCALE GENOMIC DNA]</scope>
    <source>
        <strain evidence="1 2">DSM 45157</strain>
    </source>
</reference>
<dbReference type="Gene3D" id="3.30.565.10">
    <property type="entry name" value="Histidine kinase-like ATPase, C-terminal domain"/>
    <property type="match status" value="1"/>
</dbReference>
<dbReference type="Proteomes" id="UP000598217">
    <property type="component" value="Unassembled WGS sequence"/>
</dbReference>
<sequence>MVPITRHGVAALLPGFGRLADVELVLTEFVTSAIRSSDADLMITVEHSSEVRIEVHDQRGQYPRVEETHIDPAAPDGLAIVSAVADRFGARRHRSGDCTAWAVFSQ</sequence>
<dbReference type="CDD" id="cd16936">
    <property type="entry name" value="HATPase_RsbW-like"/>
    <property type="match status" value="1"/>
</dbReference>
<accession>A0ABR9HAH3</accession>
<gene>
    <name evidence="1" type="ORF">H4W79_000250</name>
</gene>
<evidence type="ECO:0000313" key="2">
    <source>
        <dbReference type="Proteomes" id="UP000598217"/>
    </source>
</evidence>
<proteinExistence type="predicted"/>
<dbReference type="InterPro" id="IPR036890">
    <property type="entry name" value="HATPase_C_sf"/>
</dbReference>
<protein>
    <recommendedName>
        <fullName evidence="3">Histidine kinase-like ATPase domain-containing protein</fullName>
    </recommendedName>
</protein>
<evidence type="ECO:0008006" key="3">
    <source>
        <dbReference type="Google" id="ProtNLM"/>
    </source>
</evidence>
<dbReference type="EMBL" id="JADBDY010000001">
    <property type="protein sequence ID" value="MBE1456036.1"/>
    <property type="molecule type" value="Genomic_DNA"/>
</dbReference>